<evidence type="ECO:0000259" key="1">
    <source>
        <dbReference type="Pfam" id="PF05707"/>
    </source>
</evidence>
<protein>
    <submittedName>
        <fullName evidence="2">LP1G.16</fullName>
    </submittedName>
</protein>
<proteinExistence type="predicted"/>
<geneLocation type="plasmid" evidence="2">
    <name>pLG</name>
</geneLocation>
<reference evidence="2" key="1">
    <citation type="submission" date="2003-06" db="EMBL/GenBank/DDBJ databases">
        <title>Nucleotide sequence and replication properties of Bacillus sphaericus cryptic plasmid pLG.</title>
        <authorList>
            <person name="Liang J."/>
            <person name="Yuan Z."/>
            <person name="Yang Y."/>
            <person name="Xue J."/>
            <person name="Berry C."/>
            <person name="Cai Q."/>
        </authorList>
    </citation>
    <scope>NUCLEOTIDE SEQUENCE</scope>
    <source>
        <plasmid evidence="2">pLG</plasmid>
    </source>
</reference>
<organism evidence="2">
    <name type="scientific">Lysinibacillus sphaericus</name>
    <name type="common">Bacillus sphaericus</name>
    <dbReference type="NCBI Taxonomy" id="1421"/>
    <lineage>
        <taxon>Bacteria</taxon>
        <taxon>Bacillati</taxon>
        <taxon>Bacillota</taxon>
        <taxon>Bacilli</taxon>
        <taxon>Bacillales</taxon>
        <taxon>Bacillaceae</taxon>
        <taxon>Lysinibacillus</taxon>
    </lineage>
</organism>
<reference evidence="2" key="2">
    <citation type="journal article" date="2007" name="Plasmid">
        <title>Characterization of a cryptic plasmid from Bacillus sphaericus strain LP1-G.</title>
        <authorList>
            <person name="Wu E."/>
            <person name="Jun L."/>
            <person name="Yuan Y."/>
            <person name="Yan J."/>
            <person name="Berry C."/>
            <person name="Yuan Z."/>
        </authorList>
    </citation>
    <scope>NUCLEOTIDE SEQUENCE</scope>
    <source>
        <plasmid evidence="2">pLG</plasmid>
    </source>
</reference>
<dbReference type="RefSeq" id="WP_011154355.1">
    <property type="nucleotide sequence ID" value="NC_005242.1"/>
</dbReference>
<evidence type="ECO:0000313" key="2">
    <source>
        <dbReference type="EMBL" id="AAP86239.1"/>
    </source>
</evidence>
<keyword evidence="2" id="KW-0614">Plasmid</keyword>
<sequence>MHHLLIQGGLGTGKTLMMSILAHYLKEQAMKQGINVELFSNYDLKESTTMLDYTDWYKVAEADTSIICWDEAQVVFNNRAWSKFGQGIATEVAMYTRKLRSIQIYATPNVGNVDSRIRDIIEVVVTMRKDNKGYHLYFTDFQTKEFLKKAFIPEWQAKRIYKLSLYDTYSFVRGFPLPANERQANEFWEKLDRIHRKKMGISTGGILIE</sequence>
<dbReference type="SUPFAM" id="SSF52540">
    <property type="entry name" value="P-loop containing nucleoside triphosphate hydrolases"/>
    <property type="match status" value="1"/>
</dbReference>
<dbReference type="EMBL" id="AY325804">
    <property type="protein sequence ID" value="AAP86239.1"/>
    <property type="molecule type" value="Genomic_DNA"/>
</dbReference>
<feature type="domain" description="Zona occludens toxin N-terminal" evidence="1">
    <location>
        <begin position="43"/>
        <end position="138"/>
    </location>
</feature>
<dbReference type="Gene3D" id="3.40.50.300">
    <property type="entry name" value="P-loop containing nucleotide triphosphate hydrolases"/>
    <property type="match status" value="1"/>
</dbReference>
<dbReference type="Pfam" id="PF05707">
    <property type="entry name" value="Zot"/>
    <property type="match status" value="1"/>
</dbReference>
<accession>Q7WYK9</accession>
<dbReference type="AlphaFoldDB" id="Q7WYK9"/>
<dbReference type="InterPro" id="IPR008900">
    <property type="entry name" value="Zot_N"/>
</dbReference>
<dbReference type="InterPro" id="IPR027417">
    <property type="entry name" value="P-loop_NTPase"/>
</dbReference>
<name>Q7WYK9_LYSSH</name>